<evidence type="ECO:0000313" key="4">
    <source>
        <dbReference type="EMBL" id="RKT66879.1"/>
    </source>
</evidence>
<evidence type="ECO:0000256" key="2">
    <source>
        <dbReference type="ARBA" id="ARBA00023002"/>
    </source>
</evidence>
<dbReference type="Gene3D" id="3.40.50.720">
    <property type="entry name" value="NAD(P)-binding Rossmann-like Domain"/>
    <property type="match status" value="1"/>
</dbReference>
<dbReference type="InterPro" id="IPR002347">
    <property type="entry name" value="SDR_fam"/>
</dbReference>
<name>A0A495WZS0_9PSEU</name>
<dbReference type="AlphaFoldDB" id="A0A495WZS0"/>
<evidence type="ECO:0000313" key="5">
    <source>
        <dbReference type="Proteomes" id="UP000272729"/>
    </source>
</evidence>
<dbReference type="Pfam" id="PF13561">
    <property type="entry name" value="adh_short_C2"/>
    <property type="match status" value="1"/>
</dbReference>
<reference evidence="4 5" key="1">
    <citation type="submission" date="2018-10" db="EMBL/GenBank/DDBJ databases">
        <title>Sequencing the genomes of 1000 actinobacteria strains.</title>
        <authorList>
            <person name="Klenk H.-P."/>
        </authorList>
    </citation>
    <scope>NUCLEOTIDE SEQUENCE [LARGE SCALE GENOMIC DNA]</scope>
    <source>
        <strain evidence="4 5">DSM 43911</strain>
    </source>
</reference>
<accession>A0A495WZS0</accession>
<comment type="similarity">
    <text evidence="1">Belongs to the short-chain dehydrogenases/reductases (SDR) family.</text>
</comment>
<keyword evidence="5" id="KW-1185">Reference proteome</keyword>
<evidence type="ECO:0000256" key="1">
    <source>
        <dbReference type="ARBA" id="ARBA00006484"/>
    </source>
</evidence>
<proteinExistence type="inferred from homology"/>
<gene>
    <name evidence="4" type="ORF">DFJ66_0043</name>
</gene>
<dbReference type="PRINTS" id="PR00080">
    <property type="entry name" value="SDRFAMILY"/>
</dbReference>
<dbReference type="RefSeq" id="WP_121216785.1">
    <property type="nucleotide sequence ID" value="NZ_JBIUBA010000011.1"/>
</dbReference>
<dbReference type="InterPro" id="IPR036291">
    <property type="entry name" value="NAD(P)-bd_dom_sf"/>
</dbReference>
<dbReference type="FunFam" id="3.40.50.720:FF:000084">
    <property type="entry name" value="Short-chain dehydrogenase reductase"/>
    <property type="match status" value="1"/>
</dbReference>
<dbReference type="PRINTS" id="PR00081">
    <property type="entry name" value="GDHRDH"/>
</dbReference>
<dbReference type="OrthoDB" id="9809287at2"/>
<dbReference type="GO" id="GO:0030497">
    <property type="term" value="P:fatty acid elongation"/>
    <property type="evidence" value="ECO:0007669"/>
    <property type="project" value="TreeGrafter"/>
</dbReference>
<dbReference type="InterPro" id="IPR057326">
    <property type="entry name" value="KR_dom"/>
</dbReference>
<dbReference type="SMART" id="SM00822">
    <property type="entry name" value="PKS_KR"/>
    <property type="match status" value="1"/>
</dbReference>
<dbReference type="Proteomes" id="UP000272729">
    <property type="component" value="Unassembled WGS sequence"/>
</dbReference>
<dbReference type="SUPFAM" id="SSF51735">
    <property type="entry name" value="NAD(P)-binding Rossmann-fold domains"/>
    <property type="match status" value="1"/>
</dbReference>
<dbReference type="GO" id="GO:0016616">
    <property type="term" value="F:oxidoreductase activity, acting on the CH-OH group of donors, NAD or NADP as acceptor"/>
    <property type="evidence" value="ECO:0007669"/>
    <property type="project" value="TreeGrafter"/>
</dbReference>
<protein>
    <submittedName>
        <fullName evidence="4">3-oxoacyl-[acyl-carrier protein] reductase</fullName>
    </submittedName>
</protein>
<dbReference type="EMBL" id="RBXR01000001">
    <property type="protein sequence ID" value="RKT66879.1"/>
    <property type="molecule type" value="Genomic_DNA"/>
</dbReference>
<sequence length="246" mass="25836">MRLRGKVVVVTGGTRGLGRSIAEAALLEGARVVCAARSTGDLELIREVGHDRVHFHHTDVRDRASVEALMRATHDRYGRLDVLVCNAGVSNDGMVRDLGVAEWSEVIDTNLTGTFHCVQAAVPYLEAQGGGRIIVISSALSTRVSPGAGAYSVSKAAVDMFTKVCAAEFAGTGITVNAVAPGIIDQGLGARLAENDLVWDAVEARLLAGRPGRGEEVGNAVVFLASDDGSYINSHVMEVNGGLLWS</sequence>
<organism evidence="4 5">
    <name type="scientific">Saccharothrix variisporea</name>
    <dbReference type="NCBI Taxonomy" id="543527"/>
    <lineage>
        <taxon>Bacteria</taxon>
        <taxon>Bacillati</taxon>
        <taxon>Actinomycetota</taxon>
        <taxon>Actinomycetes</taxon>
        <taxon>Pseudonocardiales</taxon>
        <taxon>Pseudonocardiaceae</taxon>
        <taxon>Saccharothrix</taxon>
    </lineage>
</organism>
<feature type="domain" description="Ketoreductase" evidence="3">
    <location>
        <begin position="6"/>
        <end position="186"/>
    </location>
</feature>
<dbReference type="PANTHER" id="PTHR42760:SF40">
    <property type="entry name" value="3-OXOACYL-[ACYL-CARRIER-PROTEIN] REDUCTASE, CHLOROPLASTIC"/>
    <property type="match status" value="1"/>
</dbReference>
<evidence type="ECO:0000259" key="3">
    <source>
        <dbReference type="SMART" id="SM00822"/>
    </source>
</evidence>
<comment type="caution">
    <text evidence="4">The sequence shown here is derived from an EMBL/GenBank/DDBJ whole genome shotgun (WGS) entry which is preliminary data.</text>
</comment>
<dbReference type="CDD" id="cd05233">
    <property type="entry name" value="SDR_c"/>
    <property type="match status" value="1"/>
</dbReference>
<keyword evidence="2" id="KW-0560">Oxidoreductase</keyword>
<dbReference type="PANTHER" id="PTHR42760">
    <property type="entry name" value="SHORT-CHAIN DEHYDROGENASES/REDUCTASES FAMILY MEMBER"/>
    <property type="match status" value="1"/>
</dbReference>